<proteinExistence type="predicted"/>
<dbReference type="AlphaFoldDB" id="A0A9N9DHB9"/>
<reference evidence="1" key="1">
    <citation type="submission" date="2021-06" db="EMBL/GenBank/DDBJ databases">
        <authorList>
            <person name="Kallberg Y."/>
            <person name="Tangrot J."/>
            <person name="Rosling A."/>
        </authorList>
    </citation>
    <scope>NUCLEOTIDE SEQUENCE</scope>
    <source>
        <strain evidence="1">MA453B</strain>
    </source>
</reference>
<gene>
    <name evidence="1" type="ORF">DERYTH_LOCUS9353</name>
</gene>
<name>A0A9N9DHB9_9GLOM</name>
<comment type="caution">
    <text evidence="1">The sequence shown here is derived from an EMBL/GenBank/DDBJ whole genome shotgun (WGS) entry which is preliminary data.</text>
</comment>
<evidence type="ECO:0000313" key="1">
    <source>
        <dbReference type="EMBL" id="CAG8635064.1"/>
    </source>
</evidence>
<protein>
    <submittedName>
        <fullName evidence="1">9000_t:CDS:1</fullName>
    </submittedName>
</protein>
<sequence>MIIINILHIIITCALLLPRLTFSLRTLTYAESNLFPVEFDTTIDGTAIIRLQQRLPNSQCAESRVIMRYILPNGVLVSNDVDFQFDPINFCPVDRIEIHPLIGKFSLLSYLNSTNPGSTGNVLVQYAAMIINQDGKVVQNNFPPLNAPFMSNMSAKAKIVSNSNGDVLWTFKADNNDSITYVKFSTQRLNSAIIDPITPPTFMIAVNGIFQTSTDLELQNYTTFSTFYGHFAIVFTARYGTSTVTTSQLSAFCTFLIAETNNLIDHPLIIYNPNTTLTSLEIMKCGESSFEGTAFKCLLTATQSIGNSISRTQVSFLLTGFITKTNSIPIGNTLTNSIKTIFFNPLYFGGYLQRIYLNSSEIIGNIFDINDNLKGNWDLSFTNVNFSNIVINGGTNGDDGGVGVFRNNTVILVLGDGGNGVSWSVVTTDVIKIYNPSQPLINPNIASTSLSINATAPQDTTPLSITFSKPISLSTGNISIFQFISSSNNLNSGSLLRQTFSGNSTFCTLDSSKTVVTITILQSTFNQPKSVYFIKIDDGFVRNMATDMALVGVVDGFWTILTNSATAYIKLSNDLFNILATNFSQLIPQFLSQIAQVTPVSLTRLSIPSNFKFASINSTQNDLKILIIIGTEINGEVRSAKVISDLDTLIRNRDISPVGMMNLTAGIDKNFGVQWNCEYF</sequence>
<organism evidence="1 2">
    <name type="scientific">Dentiscutata erythropus</name>
    <dbReference type="NCBI Taxonomy" id="1348616"/>
    <lineage>
        <taxon>Eukaryota</taxon>
        <taxon>Fungi</taxon>
        <taxon>Fungi incertae sedis</taxon>
        <taxon>Mucoromycota</taxon>
        <taxon>Glomeromycotina</taxon>
        <taxon>Glomeromycetes</taxon>
        <taxon>Diversisporales</taxon>
        <taxon>Gigasporaceae</taxon>
        <taxon>Dentiscutata</taxon>
    </lineage>
</organism>
<dbReference type="OrthoDB" id="2410424at2759"/>
<accession>A0A9N9DHB9</accession>
<evidence type="ECO:0000313" key="2">
    <source>
        <dbReference type="Proteomes" id="UP000789405"/>
    </source>
</evidence>
<dbReference type="EMBL" id="CAJVPY010005085">
    <property type="protein sequence ID" value="CAG8635064.1"/>
    <property type="molecule type" value="Genomic_DNA"/>
</dbReference>
<keyword evidence="2" id="KW-1185">Reference proteome</keyword>
<dbReference type="Proteomes" id="UP000789405">
    <property type="component" value="Unassembled WGS sequence"/>
</dbReference>